<keyword evidence="6 8" id="KW-0030">Aminoacyl-tRNA synthetase</keyword>
<evidence type="ECO:0000256" key="3">
    <source>
        <dbReference type="ARBA" id="ARBA00022741"/>
    </source>
</evidence>
<dbReference type="GO" id="GO:0005524">
    <property type="term" value="F:ATP binding"/>
    <property type="evidence" value="ECO:0007669"/>
    <property type="project" value="UniProtKB-UniRule"/>
</dbReference>
<evidence type="ECO:0000313" key="13">
    <source>
        <dbReference type="Proteomes" id="UP000242415"/>
    </source>
</evidence>
<evidence type="ECO:0000256" key="2">
    <source>
        <dbReference type="ARBA" id="ARBA00022598"/>
    </source>
</evidence>
<dbReference type="InterPro" id="IPR002303">
    <property type="entry name" value="Valyl-tRNA_ligase"/>
</dbReference>
<keyword evidence="13" id="KW-1185">Reference proteome</keyword>
<dbReference type="PROSITE" id="PS00178">
    <property type="entry name" value="AA_TRNA_LIGASE_I"/>
    <property type="match status" value="1"/>
</dbReference>
<dbReference type="InterPro" id="IPR002300">
    <property type="entry name" value="aa-tRNA-synth_Ia"/>
</dbReference>
<dbReference type="STRING" id="405436.SAMN05444365_101323"/>
<sequence>MTDTARTTRAGLPERPTLDGLEETWSRRWQEEGTYAFDRSKSRSDVYAIDTPPPTVSGELHMGHVFSYTHTDTVARFQRMRGRTVFYPMGWDDNGLPTERRVQNVYGVRCDPSLPYDPAWAPPATPISAEARNNPTSISRRNFVELCERLTADDEQAFEALWRRLGLSVDWSLTYSTIGRAARAASQRAFLRNLARGEAYTAEAPTLWDVGFGTAVAQAELEDRERPGAYHTLRFRAAGTAPGSHGLPEPEILIDTTRPELLPACVALVCHPDDERYADLVGGTARAPLFGVEVPIRAHPLADPAKGTGIAMVCTFGDLTDVTWWRELRLDTRVVIGRDGRLLPDPPSGVPAEPYAALAGRTVAAARRQIVALLAESGDLIGAPRPISHPVKFYERGELPLEIVSTRQWYLRNGGRDAELREALLERGRQLHWVPEHMRHRYEHWVKGLTGDWLVSRQRFFGVPIPVWYRLDDVGEPDHSQPLTPDESLLPVDPSSECPPGYVESQRGRPGGFVADPDVMDTWATSSLTPQIVGGWESDADLFDRVFPMDLRPQGQEIIRTWLFATVVRAHLEHGVLPWRDAVLSGWILDPDRKKMSKSKGNVVTPMALLEQHGSDAVRYWAASGRPGTDLAFNPDQIRIGRRLATKLLNASKFALGLGAGDALRAPVTAPLDRSMLAGLCQVVATATSAFDGYDHTAALQAAETFFWTFCDDYIELVKDRAYGGGPGAESARAALATALSAQLRLFAPFLPFVTEEVWSWWRYGSVHRAPWPTTYEIERAGRDGDPTLLRLAGEALAQVRRAKSERKLSMRTDVPLAEALGPAATLEQLAVVDDDVRTAGRIGKLDYLPDRTPELVIACAF</sequence>
<dbReference type="InterPro" id="IPR001412">
    <property type="entry name" value="aa-tRNA-synth_I_CS"/>
</dbReference>
<dbReference type="Pfam" id="PF08264">
    <property type="entry name" value="Anticodon_1"/>
    <property type="match status" value="1"/>
</dbReference>
<dbReference type="SUPFAM" id="SSF50677">
    <property type="entry name" value="ValRS/IleRS/LeuRS editing domain"/>
    <property type="match status" value="1"/>
</dbReference>
<dbReference type="InterPro" id="IPR014729">
    <property type="entry name" value="Rossmann-like_a/b/a_fold"/>
</dbReference>
<dbReference type="PANTHER" id="PTHR11946:SF93">
    <property type="entry name" value="VALINE--TRNA LIGASE, CHLOROPLASTIC_MITOCHONDRIAL 2"/>
    <property type="match status" value="1"/>
</dbReference>
<accession>A0A1H3GA96</accession>
<feature type="domain" description="Methionyl/Valyl/Leucyl/Isoleucyl-tRNA synthetase anticodon-binding" evidence="11">
    <location>
        <begin position="673"/>
        <end position="816"/>
    </location>
</feature>
<feature type="region of interest" description="Disordered" evidence="9">
    <location>
        <begin position="480"/>
        <end position="508"/>
    </location>
</feature>
<dbReference type="InterPro" id="IPR033705">
    <property type="entry name" value="Anticodon_Ia_Val"/>
</dbReference>
<keyword evidence="4 8" id="KW-0067">ATP-binding</keyword>
<evidence type="ECO:0000256" key="9">
    <source>
        <dbReference type="SAM" id="MobiDB-lite"/>
    </source>
</evidence>
<dbReference type="InterPro" id="IPR013155">
    <property type="entry name" value="M/V/L/I-tRNA-synth_anticd-bd"/>
</dbReference>
<dbReference type="InterPro" id="IPR048044">
    <property type="entry name" value="Valyl-tRNA_ligase_actino"/>
</dbReference>
<comment type="subcellular location">
    <subcellularLocation>
        <location evidence="8">Cytoplasm</location>
    </subcellularLocation>
</comment>
<dbReference type="GO" id="GO:0002161">
    <property type="term" value="F:aminoacyl-tRNA deacylase activity"/>
    <property type="evidence" value="ECO:0007669"/>
    <property type="project" value="InterPro"/>
</dbReference>
<dbReference type="PANTHER" id="PTHR11946">
    <property type="entry name" value="VALYL-TRNA SYNTHETASES"/>
    <property type="match status" value="1"/>
</dbReference>
<keyword evidence="5 8" id="KW-0648">Protein biosynthesis</keyword>
<dbReference type="EC" id="6.1.1.9" evidence="8"/>
<dbReference type="CDD" id="cd07962">
    <property type="entry name" value="Anticodon_Ia_Val"/>
    <property type="match status" value="1"/>
</dbReference>
<keyword evidence="2 8" id="KW-0436">Ligase</keyword>
<evidence type="ECO:0000259" key="10">
    <source>
        <dbReference type="Pfam" id="PF00133"/>
    </source>
</evidence>
<protein>
    <recommendedName>
        <fullName evidence="8">Valine--tRNA ligase</fullName>
        <ecNumber evidence="8">6.1.1.9</ecNumber>
    </recommendedName>
    <alternativeName>
        <fullName evidence="8">Valyl-tRNA synthetase</fullName>
        <shortName evidence="8">ValRS</shortName>
    </alternativeName>
</protein>
<evidence type="ECO:0000313" key="12">
    <source>
        <dbReference type="EMBL" id="SDX99568.1"/>
    </source>
</evidence>
<dbReference type="GO" id="GO:0004832">
    <property type="term" value="F:valine-tRNA ligase activity"/>
    <property type="evidence" value="ECO:0007669"/>
    <property type="project" value="UniProtKB-UniRule"/>
</dbReference>
<feature type="short sequence motif" description="'HIGH' region" evidence="8">
    <location>
        <begin position="54"/>
        <end position="64"/>
    </location>
</feature>
<evidence type="ECO:0000256" key="5">
    <source>
        <dbReference type="ARBA" id="ARBA00022917"/>
    </source>
</evidence>
<feature type="binding site" evidence="8">
    <location>
        <position position="598"/>
    </location>
    <ligand>
        <name>ATP</name>
        <dbReference type="ChEBI" id="CHEBI:30616"/>
    </ligand>
</feature>
<dbReference type="NCBIfam" id="NF000540">
    <property type="entry name" value="alt_ValS"/>
    <property type="match status" value="1"/>
</dbReference>
<dbReference type="HAMAP" id="MF_02005">
    <property type="entry name" value="Val_tRNA_synth_type2"/>
    <property type="match status" value="1"/>
</dbReference>
<reference evidence="13" key="1">
    <citation type="submission" date="2016-10" db="EMBL/GenBank/DDBJ databases">
        <authorList>
            <person name="Varghese N."/>
            <person name="Submissions S."/>
        </authorList>
    </citation>
    <scope>NUCLEOTIDE SEQUENCE [LARGE SCALE GENOMIC DNA]</scope>
    <source>
        <strain evidence="13">DSM 45245</strain>
    </source>
</reference>
<dbReference type="NCBIfam" id="NF009687">
    <property type="entry name" value="PRK13208.1"/>
    <property type="match status" value="1"/>
</dbReference>
<comment type="domain">
    <text evidence="8">ValRS has two distinct active sites: one for aminoacylation and one for editing. The misactivated threonine is translocated from the active site to the editing site.</text>
</comment>
<dbReference type="InterPro" id="IPR009008">
    <property type="entry name" value="Val/Leu/Ile-tRNA-synth_edit"/>
</dbReference>
<evidence type="ECO:0000256" key="1">
    <source>
        <dbReference type="ARBA" id="ARBA00022490"/>
    </source>
</evidence>
<dbReference type="Gene3D" id="3.90.740.10">
    <property type="entry name" value="Valyl/Leucyl/Isoleucyl-tRNA synthetase, editing domain"/>
    <property type="match status" value="1"/>
</dbReference>
<keyword evidence="3 8" id="KW-0547">Nucleotide-binding</keyword>
<dbReference type="PRINTS" id="PR00986">
    <property type="entry name" value="TRNASYNTHVAL"/>
</dbReference>
<keyword evidence="1 8" id="KW-0963">Cytoplasm</keyword>
<dbReference type="SUPFAM" id="SSF47323">
    <property type="entry name" value="Anticodon-binding domain of a subclass of class I aminoacyl-tRNA synthetases"/>
    <property type="match status" value="1"/>
</dbReference>
<dbReference type="Proteomes" id="UP000242415">
    <property type="component" value="Unassembled WGS sequence"/>
</dbReference>
<feature type="region of interest" description="Disordered" evidence="9">
    <location>
        <begin position="1"/>
        <end position="23"/>
    </location>
</feature>
<dbReference type="InterPro" id="IPR022874">
    <property type="entry name" value="Valine-tRNA_ligase_type_2"/>
</dbReference>
<comment type="subunit">
    <text evidence="8">Monomer.</text>
</comment>
<evidence type="ECO:0000256" key="4">
    <source>
        <dbReference type="ARBA" id="ARBA00022840"/>
    </source>
</evidence>
<proteinExistence type="inferred from homology"/>
<comment type="similarity">
    <text evidence="8">Belongs to the class-I aminoacyl-tRNA synthetase family. ValS type 2 subfamily.</text>
</comment>
<evidence type="ECO:0000256" key="8">
    <source>
        <dbReference type="HAMAP-Rule" id="MF_02005"/>
    </source>
</evidence>
<dbReference type="RefSeq" id="WP_091550455.1">
    <property type="nucleotide sequence ID" value="NZ_FNPH01000001.1"/>
</dbReference>
<dbReference type="AlphaFoldDB" id="A0A1H3GA96"/>
<evidence type="ECO:0000256" key="6">
    <source>
        <dbReference type="ARBA" id="ARBA00023146"/>
    </source>
</evidence>
<dbReference type="InterPro" id="IPR009080">
    <property type="entry name" value="tRNAsynth_Ia_anticodon-bd"/>
</dbReference>
<evidence type="ECO:0000256" key="7">
    <source>
        <dbReference type="ARBA" id="ARBA00047552"/>
    </source>
</evidence>
<dbReference type="EMBL" id="FNPH01000001">
    <property type="protein sequence ID" value="SDX99568.1"/>
    <property type="molecule type" value="Genomic_DNA"/>
</dbReference>
<evidence type="ECO:0000259" key="11">
    <source>
        <dbReference type="Pfam" id="PF08264"/>
    </source>
</evidence>
<dbReference type="OrthoDB" id="9810365at2"/>
<dbReference type="Gene3D" id="3.40.50.620">
    <property type="entry name" value="HUPs"/>
    <property type="match status" value="2"/>
</dbReference>
<feature type="short sequence motif" description="'KMSKS' region" evidence="8">
    <location>
        <begin position="595"/>
        <end position="599"/>
    </location>
</feature>
<comment type="catalytic activity">
    <reaction evidence="7 8">
        <text>tRNA(Val) + L-valine + ATP = L-valyl-tRNA(Val) + AMP + diphosphate</text>
        <dbReference type="Rhea" id="RHEA:10704"/>
        <dbReference type="Rhea" id="RHEA-COMP:9672"/>
        <dbReference type="Rhea" id="RHEA-COMP:9708"/>
        <dbReference type="ChEBI" id="CHEBI:30616"/>
        <dbReference type="ChEBI" id="CHEBI:33019"/>
        <dbReference type="ChEBI" id="CHEBI:57762"/>
        <dbReference type="ChEBI" id="CHEBI:78442"/>
        <dbReference type="ChEBI" id="CHEBI:78537"/>
        <dbReference type="ChEBI" id="CHEBI:456215"/>
        <dbReference type="EC" id="6.1.1.9"/>
    </reaction>
</comment>
<dbReference type="Gene3D" id="1.10.730.10">
    <property type="entry name" value="Isoleucyl-tRNA Synthetase, Domain 1"/>
    <property type="match status" value="1"/>
</dbReference>
<dbReference type="GO" id="GO:0005829">
    <property type="term" value="C:cytosol"/>
    <property type="evidence" value="ECO:0007669"/>
    <property type="project" value="TreeGrafter"/>
</dbReference>
<feature type="domain" description="Aminoacyl-tRNA synthetase class Ia" evidence="10">
    <location>
        <begin position="129"/>
        <end position="633"/>
    </location>
</feature>
<comment type="function">
    <text evidence="8">Catalyzes the attachment of valine to tRNA(Val). As ValRS can inadvertently accommodate and process structurally similar amino acids such as threonine, to avoid such errors, it has a 'posttransfer' editing activity that hydrolyzes mischarged Thr-tRNA(Val) in a tRNA-dependent manner.</text>
</comment>
<gene>
    <name evidence="8" type="primary">valS</name>
    <name evidence="12" type="ORF">SAMN05444365_101323</name>
</gene>
<feature type="domain" description="Aminoacyl-tRNA synthetase class Ia" evidence="10">
    <location>
        <begin position="25"/>
        <end position="108"/>
    </location>
</feature>
<dbReference type="Pfam" id="PF00133">
    <property type="entry name" value="tRNA-synt_1"/>
    <property type="match status" value="2"/>
</dbReference>
<dbReference type="GO" id="GO:0006438">
    <property type="term" value="P:valyl-tRNA aminoacylation"/>
    <property type="evidence" value="ECO:0007669"/>
    <property type="project" value="UniProtKB-UniRule"/>
</dbReference>
<dbReference type="SUPFAM" id="SSF52374">
    <property type="entry name" value="Nucleotidylyl transferase"/>
    <property type="match status" value="1"/>
</dbReference>
<name>A0A1H3GA96_9ACTN</name>
<organism evidence="12 13">
    <name type="scientific">Micromonospora pattaloongensis</name>
    <dbReference type="NCBI Taxonomy" id="405436"/>
    <lineage>
        <taxon>Bacteria</taxon>
        <taxon>Bacillati</taxon>
        <taxon>Actinomycetota</taxon>
        <taxon>Actinomycetes</taxon>
        <taxon>Micromonosporales</taxon>
        <taxon>Micromonosporaceae</taxon>
        <taxon>Micromonospora</taxon>
    </lineage>
</organism>